<dbReference type="InterPro" id="IPR025202">
    <property type="entry name" value="PLD-like_dom"/>
</dbReference>
<dbReference type="Gene3D" id="3.30.870.10">
    <property type="entry name" value="Endonuclease Chain A"/>
    <property type="match status" value="2"/>
</dbReference>
<dbReference type="FunFam" id="3.30.870.10:FF:000014">
    <property type="entry name" value="Cardiolipin synthase"/>
    <property type="match status" value="1"/>
</dbReference>
<keyword evidence="3 13" id="KW-0444">Lipid biosynthesis</keyword>
<keyword evidence="9 13" id="KW-0472">Membrane</keyword>
<dbReference type="CDD" id="cd09110">
    <property type="entry name" value="PLDc_CLS_1"/>
    <property type="match status" value="1"/>
</dbReference>
<dbReference type="HAMAP" id="MF_01916">
    <property type="entry name" value="Cardiolipin_synth_Cls"/>
    <property type="match status" value="1"/>
</dbReference>
<dbReference type="InterPro" id="IPR022924">
    <property type="entry name" value="Cardiolipin_synthase"/>
</dbReference>
<keyword evidence="11 13" id="KW-1208">Phospholipid metabolism</keyword>
<keyword evidence="5 13" id="KW-0812">Transmembrane</keyword>
<dbReference type="Pfam" id="PF13396">
    <property type="entry name" value="PLDc_N"/>
    <property type="match status" value="1"/>
</dbReference>
<dbReference type="RefSeq" id="WP_003334334.1">
    <property type="nucleotide sequence ID" value="NZ_CP007806.1"/>
</dbReference>
<feature type="active site" evidence="13">
    <location>
        <position position="402"/>
    </location>
</feature>
<reference evidence="16 17" key="1">
    <citation type="journal article" date="2011" name="J. Bacteriol.">
        <title>Genome sequence of Brevibacillus laterosporus LMG 15441, a pathogen of invertebrates.</title>
        <authorList>
            <person name="Djukic M."/>
            <person name="Poehlein A."/>
            <person name="Thurmer A."/>
            <person name="Daniel R."/>
        </authorList>
    </citation>
    <scope>NUCLEOTIDE SEQUENCE [LARGE SCALE GENOMIC DNA]</scope>
    <source>
        <strain evidence="16 17">LMG 15441</strain>
    </source>
</reference>
<comment type="subcellular location">
    <subcellularLocation>
        <location evidence="1 13">Cell membrane</location>
        <topology evidence="1 13">Multi-pass membrane protein</topology>
    </subcellularLocation>
</comment>
<dbReference type="GO" id="GO:0032049">
    <property type="term" value="P:cardiolipin biosynthetic process"/>
    <property type="evidence" value="ECO:0007669"/>
    <property type="project" value="UniProtKB-UniRule"/>
</dbReference>
<keyword evidence="4 13" id="KW-0808">Transferase</keyword>
<evidence type="ECO:0000256" key="8">
    <source>
        <dbReference type="ARBA" id="ARBA00023098"/>
    </source>
</evidence>
<dbReference type="PANTHER" id="PTHR21248:SF22">
    <property type="entry name" value="PHOSPHOLIPASE D"/>
    <property type="match status" value="1"/>
</dbReference>
<evidence type="ECO:0000256" key="2">
    <source>
        <dbReference type="ARBA" id="ARBA00022475"/>
    </source>
</evidence>
<dbReference type="FunFam" id="3.30.870.10:FF:000021">
    <property type="entry name" value="Cardiolipin synthase"/>
    <property type="match status" value="1"/>
</dbReference>
<evidence type="ECO:0000256" key="4">
    <source>
        <dbReference type="ARBA" id="ARBA00022679"/>
    </source>
</evidence>
<protein>
    <recommendedName>
        <fullName evidence="13 14">Cardiolipin synthase</fullName>
        <shortName evidence="13">CL synthase</shortName>
        <ecNumber evidence="13 14">2.7.8.-</ecNumber>
    </recommendedName>
</protein>
<comment type="similarity">
    <text evidence="13">Belongs to the phospholipase D family. Cardiolipin synthase subfamily.</text>
</comment>
<dbReference type="EMBL" id="CP007806">
    <property type="protein sequence ID" value="AIG28624.1"/>
    <property type="molecule type" value="Genomic_DNA"/>
</dbReference>
<keyword evidence="7 13" id="KW-1133">Transmembrane helix</keyword>
<gene>
    <name evidence="16" type="primary">clsA_2</name>
    <name evidence="16" type="ORF">BRLA_c043600</name>
</gene>
<keyword evidence="8 13" id="KW-0443">Lipid metabolism</keyword>
<feature type="domain" description="PLD phosphodiesterase" evidence="15">
    <location>
        <begin position="220"/>
        <end position="247"/>
    </location>
</feature>
<dbReference type="HOGENOM" id="CLU_038053_1_1_9"/>
<dbReference type="Pfam" id="PF13091">
    <property type="entry name" value="PLDc_2"/>
    <property type="match status" value="2"/>
</dbReference>
<comment type="catalytic activity">
    <reaction evidence="13">
        <text>2 a 1,2-diacyl-sn-glycero-3-phospho-(1'-sn-glycerol) = a cardiolipin + glycerol</text>
        <dbReference type="Rhea" id="RHEA:31451"/>
        <dbReference type="ChEBI" id="CHEBI:17754"/>
        <dbReference type="ChEBI" id="CHEBI:62237"/>
        <dbReference type="ChEBI" id="CHEBI:64716"/>
    </reaction>
</comment>
<dbReference type="GO" id="GO:0008808">
    <property type="term" value="F:cardiolipin synthase activity"/>
    <property type="evidence" value="ECO:0007669"/>
    <property type="project" value="UniProtKB-UniRule"/>
</dbReference>
<organism evidence="16 17">
    <name type="scientific">Brevibacillus laterosporus LMG 15441</name>
    <dbReference type="NCBI Taxonomy" id="1042163"/>
    <lineage>
        <taxon>Bacteria</taxon>
        <taxon>Bacillati</taxon>
        <taxon>Bacillota</taxon>
        <taxon>Bacilli</taxon>
        <taxon>Bacillales</taxon>
        <taxon>Paenibacillaceae</taxon>
        <taxon>Brevibacillus</taxon>
    </lineage>
</organism>
<evidence type="ECO:0000256" key="9">
    <source>
        <dbReference type="ARBA" id="ARBA00023136"/>
    </source>
</evidence>
<evidence type="ECO:0000256" key="3">
    <source>
        <dbReference type="ARBA" id="ARBA00022516"/>
    </source>
</evidence>
<evidence type="ECO:0000256" key="11">
    <source>
        <dbReference type="ARBA" id="ARBA00023264"/>
    </source>
</evidence>
<feature type="domain" description="PLD phosphodiesterase" evidence="15">
    <location>
        <begin position="397"/>
        <end position="424"/>
    </location>
</feature>
<evidence type="ECO:0000259" key="15">
    <source>
        <dbReference type="PROSITE" id="PS50035"/>
    </source>
</evidence>
<feature type="active site" evidence="13">
    <location>
        <position position="404"/>
    </location>
</feature>
<evidence type="ECO:0000313" key="17">
    <source>
        <dbReference type="Proteomes" id="UP000005850"/>
    </source>
</evidence>
<dbReference type="SMART" id="SM00155">
    <property type="entry name" value="PLDc"/>
    <property type="match status" value="2"/>
</dbReference>
<dbReference type="Proteomes" id="UP000005850">
    <property type="component" value="Chromosome"/>
</dbReference>
<proteinExistence type="inferred from homology"/>
<feature type="active site" evidence="13">
    <location>
        <position position="225"/>
    </location>
</feature>
<evidence type="ECO:0000313" key="16">
    <source>
        <dbReference type="EMBL" id="AIG28624.1"/>
    </source>
</evidence>
<evidence type="ECO:0000256" key="13">
    <source>
        <dbReference type="HAMAP-Rule" id="MF_01916"/>
    </source>
</evidence>
<dbReference type="EC" id="2.7.8.-" evidence="13 14"/>
<dbReference type="SUPFAM" id="SSF56024">
    <property type="entry name" value="Phospholipase D/nuclease"/>
    <property type="match status" value="2"/>
</dbReference>
<keyword evidence="17" id="KW-1185">Reference proteome</keyword>
<keyword evidence="10 13" id="KW-0594">Phospholipid biosynthesis</keyword>
<evidence type="ECO:0000256" key="5">
    <source>
        <dbReference type="ARBA" id="ARBA00022692"/>
    </source>
</evidence>
<dbReference type="STRING" id="1042163.BRLA_c043600"/>
<keyword evidence="6" id="KW-0677">Repeat</keyword>
<evidence type="ECO:0000256" key="12">
    <source>
        <dbReference type="ARBA" id="ARBA00057569"/>
    </source>
</evidence>
<keyword evidence="2 13" id="KW-1003">Cell membrane</keyword>
<sequence length="484" mass="55971">MVTAEITSWLLKILFLLNFLFAIVVVFLERRTPVSTWAWLMILWFIPVLGFVLYLMLGQNLSRKKIFKWDKHVYAYMKREVVKQMEQLKAKKLQFHDPVGKEYQDLVYLHLNNDEALLTQDNQVEIITDGLHKFERLFEDIRRASKHVHLLYYIIKSDELGNRLADLLCEKSREGIEVRVLYDESGSRWLSKGLIRRIRQAGGQIEPFFPSKIPLLNLRANNRNHRKIVVIDGEVGYIGGFNIGDEYLGKNPAFGYWRDTHLRIQGSAVDDLQSRFMLDWKQASGRDMAFRNYYQASSAPRGDIPLQIVSSGPDSQWEQIKNGYMKLIVTAKDYVYIQTPYLIPDDSILDALRIAALSGVDVKIMIPNKPDHPFVYWATYSNAGELLRAGAKVYTYENGFMHAKTIVVDDKLSTVGTANIDVRSFRLNFEVNAFLYHSHTAKQLAKHFLADIELSSELTLEKYRQRPLSIRLKESISRLLSAIL</sequence>
<dbReference type="InterPro" id="IPR030874">
    <property type="entry name" value="Cardiolipin_synth_Firmi"/>
</dbReference>
<dbReference type="CDD" id="cd09112">
    <property type="entry name" value="PLDc_CLS_2"/>
    <property type="match status" value="1"/>
</dbReference>
<feature type="active site" evidence="13">
    <location>
        <position position="232"/>
    </location>
</feature>
<feature type="transmembrane region" description="Helical" evidence="13">
    <location>
        <begin position="9"/>
        <end position="28"/>
    </location>
</feature>
<evidence type="ECO:0000256" key="1">
    <source>
        <dbReference type="ARBA" id="ARBA00004651"/>
    </source>
</evidence>
<comment type="function">
    <text evidence="12 13">Catalyzes the reversible phosphatidyl group transfer from one phosphatidylglycerol molecule to another to form cardiolipin (CL) (diphosphatidylglycerol) and glycerol.</text>
</comment>
<dbReference type="InterPro" id="IPR001736">
    <property type="entry name" value="PLipase_D/transphosphatidylase"/>
</dbReference>
<dbReference type="KEGG" id="blr:BRLA_c043600"/>
<dbReference type="GO" id="GO:0005886">
    <property type="term" value="C:plasma membrane"/>
    <property type="evidence" value="ECO:0007669"/>
    <property type="project" value="UniProtKB-SubCell"/>
</dbReference>
<name>A0A075R9Q8_BRELA</name>
<dbReference type="InterPro" id="IPR027379">
    <property type="entry name" value="CLS_N"/>
</dbReference>
<evidence type="ECO:0000256" key="14">
    <source>
        <dbReference type="NCBIfam" id="TIGR04265"/>
    </source>
</evidence>
<evidence type="ECO:0000256" key="10">
    <source>
        <dbReference type="ARBA" id="ARBA00023209"/>
    </source>
</evidence>
<feature type="active site" evidence="13">
    <location>
        <position position="227"/>
    </location>
</feature>
<feature type="transmembrane region" description="Helical" evidence="13">
    <location>
        <begin position="34"/>
        <end position="57"/>
    </location>
</feature>
<dbReference type="AlphaFoldDB" id="A0A075R9Q8"/>
<dbReference type="eggNOG" id="COG1502">
    <property type="taxonomic scope" value="Bacteria"/>
</dbReference>
<accession>A0A075R9Q8</accession>
<dbReference type="PANTHER" id="PTHR21248">
    <property type="entry name" value="CARDIOLIPIN SYNTHASE"/>
    <property type="match status" value="1"/>
</dbReference>
<evidence type="ECO:0000256" key="6">
    <source>
        <dbReference type="ARBA" id="ARBA00022737"/>
    </source>
</evidence>
<dbReference type="PROSITE" id="PS50035">
    <property type="entry name" value="PLD"/>
    <property type="match status" value="2"/>
</dbReference>
<dbReference type="NCBIfam" id="TIGR04265">
    <property type="entry name" value="bac_cardiolipin"/>
    <property type="match status" value="1"/>
</dbReference>
<evidence type="ECO:0000256" key="7">
    <source>
        <dbReference type="ARBA" id="ARBA00022989"/>
    </source>
</evidence>
<feature type="active site" evidence="13">
    <location>
        <position position="409"/>
    </location>
</feature>